<sequence length="290" mass="33454">MTKLRALLLGIIAYITWGLSPIYFKAIQQLSESEIIIQRIVWSAVGCAILLLFIKQKQWWKPLWQKPLYIWVLVFTGTLLSANWLLYVWAINHGFMLEVSLGYYINPLISVFLGMMILKEKMRCLQWVAIALAMLGVIIQIILVGKLPWISLLLGLSFSIYGLIRKMIPIKVIPGMTVETWSLVPICLIWLGLMPNAITLQPIFWHSHLWWLCIFAGPLTLIPLIFFNLAAKNLPYSTIGFLQYFSPTLIFILAVGYYNEPLNLYTLYTFGFIWLALILFSIDSLRAYKK</sequence>
<dbReference type="Pfam" id="PF00892">
    <property type="entry name" value="EamA"/>
    <property type="match status" value="1"/>
</dbReference>
<keyword evidence="7 8" id="KW-0472">Membrane</keyword>
<dbReference type="InterPro" id="IPR000620">
    <property type="entry name" value="EamA_dom"/>
</dbReference>
<keyword evidence="6 8" id="KW-1133">Transmembrane helix</keyword>
<evidence type="ECO:0000256" key="6">
    <source>
        <dbReference type="ARBA" id="ARBA00022989"/>
    </source>
</evidence>
<evidence type="ECO:0000313" key="11">
    <source>
        <dbReference type="Proteomes" id="UP000506160"/>
    </source>
</evidence>
<protein>
    <submittedName>
        <fullName evidence="10">EamA family transporter RarD</fullName>
    </submittedName>
</protein>
<feature type="transmembrane region" description="Helical" evidence="8">
    <location>
        <begin position="7"/>
        <end position="24"/>
    </location>
</feature>
<comment type="caution">
    <text evidence="10">The sequence shown here is derived from an EMBL/GenBank/DDBJ whole genome shotgun (WGS) entry which is preliminary data.</text>
</comment>
<evidence type="ECO:0000256" key="4">
    <source>
        <dbReference type="ARBA" id="ARBA00022475"/>
    </source>
</evidence>
<evidence type="ECO:0000256" key="2">
    <source>
        <dbReference type="ARBA" id="ARBA00007362"/>
    </source>
</evidence>
<dbReference type="SUPFAM" id="SSF103481">
    <property type="entry name" value="Multidrug resistance efflux transporter EmrE"/>
    <property type="match status" value="2"/>
</dbReference>
<name>A0AB94IB09_9GAMM</name>
<keyword evidence="4" id="KW-1003">Cell membrane</keyword>
<organism evidence="10 11">
    <name type="scientific">Candidatus Schmidhempelia bombi str. Bimp</name>
    <dbReference type="NCBI Taxonomy" id="1387197"/>
    <lineage>
        <taxon>Bacteria</taxon>
        <taxon>Pseudomonadati</taxon>
        <taxon>Pseudomonadota</taxon>
        <taxon>Gammaproteobacteria</taxon>
        <taxon>Orbales</taxon>
        <taxon>Orbaceae</taxon>
        <taxon>Candidatus Schmidhempelia</taxon>
    </lineage>
</organism>
<evidence type="ECO:0000313" key="10">
    <source>
        <dbReference type="EMBL" id="TEA26590.1"/>
    </source>
</evidence>
<feature type="transmembrane region" description="Helical" evidence="8">
    <location>
        <begin position="125"/>
        <end position="143"/>
    </location>
</feature>
<gene>
    <name evidence="10" type="primary">rarD</name>
    <name evidence="10" type="ORF">O970_08045</name>
</gene>
<feature type="transmembrane region" description="Helical" evidence="8">
    <location>
        <begin position="264"/>
        <end position="282"/>
    </location>
</feature>
<evidence type="ECO:0000256" key="3">
    <source>
        <dbReference type="ARBA" id="ARBA00022448"/>
    </source>
</evidence>
<feature type="transmembrane region" description="Helical" evidence="8">
    <location>
        <begin position="101"/>
        <end position="118"/>
    </location>
</feature>
<keyword evidence="5 8" id="KW-0812">Transmembrane</keyword>
<dbReference type="NCBIfam" id="TIGR00688">
    <property type="entry name" value="rarD"/>
    <property type="match status" value="1"/>
</dbReference>
<feature type="transmembrane region" description="Helical" evidence="8">
    <location>
        <begin position="36"/>
        <end position="56"/>
    </location>
</feature>
<dbReference type="InterPro" id="IPR004626">
    <property type="entry name" value="RarD"/>
</dbReference>
<dbReference type="InterPro" id="IPR037185">
    <property type="entry name" value="EmrE-like"/>
</dbReference>
<keyword evidence="11" id="KW-1185">Reference proteome</keyword>
<accession>A0AB94IB09</accession>
<proteinExistence type="inferred from homology"/>
<dbReference type="AlphaFoldDB" id="A0AB94IB09"/>
<comment type="similarity">
    <text evidence="2">Belongs to the EamA transporter family.</text>
</comment>
<dbReference type="RefSeq" id="WP_024496598.1">
    <property type="nucleotide sequence ID" value="NZ_AWGA01000072.1"/>
</dbReference>
<feature type="transmembrane region" description="Helical" evidence="8">
    <location>
        <begin position="68"/>
        <end position="89"/>
    </location>
</feature>
<feature type="transmembrane region" description="Helical" evidence="8">
    <location>
        <begin position="241"/>
        <end position="258"/>
    </location>
</feature>
<reference evidence="10 11" key="1">
    <citation type="journal article" date="2014" name="Appl. Environ. Microbiol.">
        <title>Genomic features of a bumble bee symbiont reflect its host environment.</title>
        <authorList>
            <person name="Martinson V.G."/>
            <person name="Magoc T."/>
            <person name="Koch H."/>
            <person name="Salzberg S.L."/>
            <person name="Moran N.A."/>
        </authorList>
    </citation>
    <scope>NUCLEOTIDE SEQUENCE [LARGE SCALE GENOMIC DNA]</scope>
    <source>
        <strain evidence="10 11">Bimp</strain>
    </source>
</reference>
<evidence type="ECO:0000256" key="8">
    <source>
        <dbReference type="SAM" id="Phobius"/>
    </source>
</evidence>
<evidence type="ECO:0000256" key="1">
    <source>
        <dbReference type="ARBA" id="ARBA00004651"/>
    </source>
</evidence>
<feature type="transmembrane region" description="Helical" evidence="8">
    <location>
        <begin position="180"/>
        <end position="203"/>
    </location>
</feature>
<dbReference type="Proteomes" id="UP000506160">
    <property type="component" value="Unassembled WGS sequence"/>
</dbReference>
<dbReference type="PANTHER" id="PTHR22911:SF137">
    <property type="entry name" value="SOLUTE CARRIER FAMILY 35 MEMBER G2-RELATED"/>
    <property type="match status" value="1"/>
</dbReference>
<evidence type="ECO:0000259" key="9">
    <source>
        <dbReference type="Pfam" id="PF00892"/>
    </source>
</evidence>
<evidence type="ECO:0000256" key="7">
    <source>
        <dbReference type="ARBA" id="ARBA00023136"/>
    </source>
</evidence>
<feature type="domain" description="EamA" evidence="9">
    <location>
        <begin position="5"/>
        <end position="139"/>
    </location>
</feature>
<dbReference type="EMBL" id="AWGA01000072">
    <property type="protein sequence ID" value="TEA26590.1"/>
    <property type="molecule type" value="Genomic_DNA"/>
</dbReference>
<evidence type="ECO:0000256" key="5">
    <source>
        <dbReference type="ARBA" id="ARBA00022692"/>
    </source>
</evidence>
<dbReference type="PANTHER" id="PTHR22911">
    <property type="entry name" value="ACYL-MALONYL CONDENSING ENZYME-RELATED"/>
    <property type="match status" value="1"/>
</dbReference>
<feature type="transmembrane region" description="Helical" evidence="8">
    <location>
        <begin position="149"/>
        <end position="168"/>
    </location>
</feature>
<dbReference type="GO" id="GO:0005886">
    <property type="term" value="C:plasma membrane"/>
    <property type="evidence" value="ECO:0007669"/>
    <property type="project" value="UniProtKB-SubCell"/>
</dbReference>
<keyword evidence="3" id="KW-0813">Transport</keyword>
<feature type="transmembrane region" description="Helical" evidence="8">
    <location>
        <begin position="209"/>
        <end position="229"/>
    </location>
</feature>
<comment type="subcellular location">
    <subcellularLocation>
        <location evidence="1">Cell membrane</location>
        <topology evidence="1">Multi-pass membrane protein</topology>
    </subcellularLocation>
</comment>